<sequence>MDDDLKAIVVCADDYGLSMGVCDAIETLIERGRLSATGAMTGLPAWRRRAGDFRQLVDAHPADVGLHFTLTGQRPLSPARGLAKDGRLPEIGPLILRALAGSLPRAAIRDELRAQLDAFEDQWGAPPDFLDGHQHAHALPGIRSIVLEELTARYAGQPLWVRNCTEPSAWARRRRLGWRKATIIGTLAAGSAPAAERAGFATNDSFRGLYGFTPDPPYREVFRASLSGPGERILVHCHPGTVDEELRRLDPLLEPRERELAYLISESCGEDLRAAGTRPARFHETGKAVALARQG</sequence>
<proteinExistence type="predicted"/>
<dbReference type="Gene3D" id="3.20.20.370">
    <property type="entry name" value="Glycoside hydrolase/deacetylase"/>
    <property type="match status" value="1"/>
</dbReference>
<evidence type="ECO:0000256" key="5">
    <source>
        <dbReference type="ARBA" id="ARBA00023277"/>
    </source>
</evidence>
<keyword evidence="3" id="KW-0378">Hydrolase</keyword>
<name>A0A2W5SMN4_ANCNO</name>
<dbReference type="GO" id="GO:0019213">
    <property type="term" value="F:deacetylase activity"/>
    <property type="evidence" value="ECO:0007669"/>
    <property type="project" value="TreeGrafter"/>
</dbReference>
<comment type="cofactor">
    <cofactor evidence="1">
        <name>Mg(2+)</name>
        <dbReference type="ChEBI" id="CHEBI:18420"/>
    </cofactor>
</comment>
<dbReference type="CDD" id="cd10807">
    <property type="entry name" value="YdjC_like_3"/>
    <property type="match status" value="1"/>
</dbReference>
<evidence type="ECO:0000256" key="1">
    <source>
        <dbReference type="ARBA" id="ARBA00001946"/>
    </source>
</evidence>
<evidence type="ECO:0000313" key="7">
    <source>
        <dbReference type="Proteomes" id="UP000248887"/>
    </source>
</evidence>
<organism evidence="6 7">
    <name type="scientific">Ancylobacter novellus</name>
    <name type="common">Thiobacillus novellus</name>
    <dbReference type="NCBI Taxonomy" id="921"/>
    <lineage>
        <taxon>Bacteria</taxon>
        <taxon>Pseudomonadati</taxon>
        <taxon>Pseudomonadota</taxon>
        <taxon>Alphaproteobacteria</taxon>
        <taxon>Hyphomicrobiales</taxon>
        <taxon>Xanthobacteraceae</taxon>
        <taxon>Ancylobacter</taxon>
    </lineage>
</organism>
<dbReference type="SUPFAM" id="SSF88713">
    <property type="entry name" value="Glycoside hydrolase/deacetylase"/>
    <property type="match status" value="1"/>
</dbReference>
<evidence type="ECO:0000256" key="4">
    <source>
        <dbReference type="ARBA" id="ARBA00022842"/>
    </source>
</evidence>
<evidence type="ECO:0000256" key="3">
    <source>
        <dbReference type="ARBA" id="ARBA00022801"/>
    </source>
</evidence>
<dbReference type="PANTHER" id="PTHR31609">
    <property type="entry name" value="YDJC DEACETYLASE FAMILY MEMBER"/>
    <property type="match status" value="1"/>
</dbReference>
<dbReference type="AlphaFoldDB" id="A0A2W5SMN4"/>
<dbReference type="GO" id="GO:0046872">
    <property type="term" value="F:metal ion binding"/>
    <property type="evidence" value="ECO:0007669"/>
    <property type="project" value="UniProtKB-KW"/>
</dbReference>
<evidence type="ECO:0000256" key="2">
    <source>
        <dbReference type="ARBA" id="ARBA00022723"/>
    </source>
</evidence>
<keyword evidence="2" id="KW-0479">Metal-binding</keyword>
<dbReference type="GO" id="GO:0016787">
    <property type="term" value="F:hydrolase activity"/>
    <property type="evidence" value="ECO:0007669"/>
    <property type="project" value="UniProtKB-KW"/>
</dbReference>
<dbReference type="PANTHER" id="PTHR31609:SF1">
    <property type="entry name" value="CARBOHYDRATE DEACETYLASE"/>
    <property type="match status" value="1"/>
</dbReference>
<keyword evidence="4" id="KW-0460">Magnesium</keyword>
<accession>A0A2W5SMN4</accession>
<dbReference type="Proteomes" id="UP000248887">
    <property type="component" value="Unassembled WGS sequence"/>
</dbReference>
<dbReference type="GO" id="GO:0005975">
    <property type="term" value="P:carbohydrate metabolic process"/>
    <property type="evidence" value="ECO:0007669"/>
    <property type="project" value="InterPro"/>
</dbReference>
<keyword evidence="5" id="KW-0119">Carbohydrate metabolism</keyword>
<dbReference type="EMBL" id="QFQD01000055">
    <property type="protein sequence ID" value="PZQ80913.1"/>
    <property type="molecule type" value="Genomic_DNA"/>
</dbReference>
<protein>
    <submittedName>
        <fullName evidence="6">Cellobiose phosphorylase</fullName>
    </submittedName>
</protein>
<dbReference type="Pfam" id="PF04794">
    <property type="entry name" value="YdjC"/>
    <property type="match status" value="1"/>
</dbReference>
<evidence type="ECO:0000313" key="6">
    <source>
        <dbReference type="EMBL" id="PZQ80913.1"/>
    </source>
</evidence>
<comment type="caution">
    <text evidence="6">The sequence shown here is derived from an EMBL/GenBank/DDBJ whole genome shotgun (WGS) entry which is preliminary data.</text>
</comment>
<dbReference type="InterPro" id="IPR011330">
    <property type="entry name" value="Glyco_hydro/deAcase_b/a-brl"/>
</dbReference>
<reference evidence="6 7" key="1">
    <citation type="submission" date="2017-08" db="EMBL/GenBank/DDBJ databases">
        <title>Infants hospitalized years apart are colonized by the same room-sourced microbial strains.</title>
        <authorList>
            <person name="Brooks B."/>
            <person name="Olm M.R."/>
            <person name="Firek B.A."/>
            <person name="Baker R."/>
            <person name="Thomas B.C."/>
            <person name="Morowitz M.J."/>
            <person name="Banfield J.F."/>
        </authorList>
    </citation>
    <scope>NUCLEOTIDE SEQUENCE [LARGE SCALE GENOMIC DNA]</scope>
    <source>
        <strain evidence="6">S2_005_001_R2_27</strain>
    </source>
</reference>
<gene>
    <name evidence="6" type="ORF">DI549_15605</name>
</gene>
<dbReference type="InterPro" id="IPR006879">
    <property type="entry name" value="YdjC-like"/>
</dbReference>